<protein>
    <recommendedName>
        <fullName evidence="4">Subtilisin</fullName>
    </recommendedName>
</protein>
<evidence type="ECO:0008006" key="4">
    <source>
        <dbReference type="Google" id="ProtNLM"/>
    </source>
</evidence>
<feature type="non-terminal residue" evidence="2">
    <location>
        <position position="1"/>
    </location>
</feature>
<organism evidence="2 3">
    <name type="scientific">Prorocentrum cordatum</name>
    <dbReference type="NCBI Taxonomy" id="2364126"/>
    <lineage>
        <taxon>Eukaryota</taxon>
        <taxon>Sar</taxon>
        <taxon>Alveolata</taxon>
        <taxon>Dinophyceae</taxon>
        <taxon>Prorocentrales</taxon>
        <taxon>Prorocentraceae</taxon>
        <taxon>Prorocentrum</taxon>
    </lineage>
</organism>
<evidence type="ECO:0000256" key="1">
    <source>
        <dbReference type="SAM" id="MobiDB-lite"/>
    </source>
</evidence>
<feature type="region of interest" description="Disordered" evidence="1">
    <location>
        <begin position="65"/>
        <end position="118"/>
    </location>
</feature>
<feature type="compositionally biased region" description="Low complexity" evidence="1">
    <location>
        <begin position="101"/>
        <end position="118"/>
    </location>
</feature>
<accession>A0ABN9RD41</accession>
<feature type="region of interest" description="Disordered" evidence="1">
    <location>
        <begin position="351"/>
        <end position="401"/>
    </location>
</feature>
<feature type="region of interest" description="Disordered" evidence="1">
    <location>
        <begin position="204"/>
        <end position="228"/>
    </location>
</feature>
<comment type="caution">
    <text evidence="2">The sequence shown here is derived from an EMBL/GenBank/DDBJ whole genome shotgun (WGS) entry which is preliminary data.</text>
</comment>
<feature type="compositionally biased region" description="Low complexity" evidence="1">
    <location>
        <begin position="65"/>
        <end position="76"/>
    </location>
</feature>
<evidence type="ECO:0000313" key="3">
    <source>
        <dbReference type="Proteomes" id="UP001189429"/>
    </source>
</evidence>
<feature type="compositionally biased region" description="Low complexity" evidence="1">
    <location>
        <begin position="210"/>
        <end position="228"/>
    </location>
</feature>
<evidence type="ECO:0000313" key="2">
    <source>
        <dbReference type="EMBL" id="CAK0816914.1"/>
    </source>
</evidence>
<sequence length="472" mass="47108">VGALPARCCLQPGLGAALGAGGRPAADAACAAARGHAVAAAWARTRPGLVGDAATAASASRPTHARAGLAHAAAGAGPSGGDGVAGQAHAANVARPRDPHAVAGPASAASSTGTCGGHAVAEQPHAATLIEESCSGYTVAGHAFAAAASSNGGYSVAGPCFATSSKGSFGGHAVAEPAYAATTNTESCRVHAVAGHAFAAGASSGGGDPVAGPAPAASSAGSSSGHAVAEPAHAATTIVESCRGYTVAGPALAASSTGAHCEYSVAELRARTSKRCPDGDTPVAANLISSSTWNSHACADRVSRDRSPAAVPGAAIGCSRAAVPECRMDRQPQLRGRTGCGLRLPWRPRRRCSPRRPCRPRPTGPRSGGLRGPPRRRRPWRRRSWPSAGPRTSSCETGLPSWSLRSTAGPSAIDSAPTPFMDATLRSALSTRRGSAIARWTLFIAGGSWRRTCLSLHGSPGSARARSLPRAM</sequence>
<keyword evidence="3" id="KW-1185">Reference proteome</keyword>
<name>A0ABN9RD41_9DINO</name>
<feature type="compositionally biased region" description="Basic residues" evidence="1">
    <location>
        <begin position="373"/>
        <end position="384"/>
    </location>
</feature>
<dbReference type="Proteomes" id="UP001189429">
    <property type="component" value="Unassembled WGS sequence"/>
</dbReference>
<reference evidence="2" key="1">
    <citation type="submission" date="2023-10" db="EMBL/GenBank/DDBJ databases">
        <authorList>
            <person name="Chen Y."/>
            <person name="Shah S."/>
            <person name="Dougan E. K."/>
            <person name="Thang M."/>
            <person name="Chan C."/>
        </authorList>
    </citation>
    <scope>NUCLEOTIDE SEQUENCE [LARGE SCALE GENOMIC DNA]</scope>
</reference>
<dbReference type="EMBL" id="CAUYUJ010006313">
    <property type="protein sequence ID" value="CAK0816914.1"/>
    <property type="molecule type" value="Genomic_DNA"/>
</dbReference>
<gene>
    <name evidence="2" type="ORF">PCOR1329_LOCUS19678</name>
</gene>
<proteinExistence type="predicted"/>